<sequence length="230" mass="27606">MAITKSYIFDTTKLVIPIHLRTVITGEPAEAFNHCRHAASRAFRTLKRIERWHAHRYSAMCSRDDRKKYWDHNDSIDRIMSWEEDHKPRNPTLAPSARIPAEILALYPNRRAYEEFVRRYNRTFADFVRGSYCLWRQSVRAVDRAVARSGLSEMDQQEWKRWWQRAFLGEMSKWEDDVYRMVLPKWEIIVGEVCRAIRRRVENPEALLEGFWAAAWRPQEQDRVRFGSFI</sequence>
<gene>
    <name evidence="1" type="ORF">BDW42DRAFT_200974</name>
</gene>
<dbReference type="AlphaFoldDB" id="A0A2J5HUV4"/>
<evidence type="ECO:0000313" key="2">
    <source>
        <dbReference type="Proteomes" id="UP000235023"/>
    </source>
</evidence>
<dbReference type="OrthoDB" id="4192850at2759"/>
<dbReference type="Proteomes" id="UP000235023">
    <property type="component" value="Unassembled WGS sequence"/>
</dbReference>
<keyword evidence="2" id="KW-1185">Reference proteome</keyword>
<name>A0A2J5HUV4_9EURO</name>
<proteinExistence type="predicted"/>
<dbReference type="EMBL" id="KZ559540">
    <property type="protein sequence ID" value="PLN81142.1"/>
    <property type="molecule type" value="Genomic_DNA"/>
</dbReference>
<reference evidence="2" key="1">
    <citation type="submission" date="2017-12" db="EMBL/GenBank/DDBJ databases">
        <authorList>
            <consortium name="DOE Joint Genome Institute"/>
            <person name="Mondo S.J."/>
            <person name="Kjaerbolling I."/>
            <person name="Vesth T.C."/>
            <person name="Frisvad J.C."/>
            <person name="Nybo J.L."/>
            <person name="Theobald S."/>
            <person name="Kuo A."/>
            <person name="Bowyer P."/>
            <person name="Matsuda Y."/>
            <person name="Lyhne E.K."/>
            <person name="Kogle M.E."/>
            <person name="Clum A."/>
            <person name="Lipzen A."/>
            <person name="Salamov A."/>
            <person name="Ngan C.Y."/>
            <person name="Daum C."/>
            <person name="Chiniquy J."/>
            <person name="Barry K."/>
            <person name="LaButti K."/>
            <person name="Haridas S."/>
            <person name="Simmons B.A."/>
            <person name="Magnuson J.K."/>
            <person name="Mortensen U.H."/>
            <person name="Larsen T.O."/>
            <person name="Grigoriev I.V."/>
            <person name="Baker S.E."/>
            <person name="Andersen M.R."/>
            <person name="Nordberg H.P."/>
            <person name="Cantor M.N."/>
            <person name="Hua S.X."/>
        </authorList>
    </citation>
    <scope>NUCLEOTIDE SEQUENCE [LARGE SCALE GENOMIC DNA]</scope>
    <source>
        <strain evidence="2">IBT 19404</strain>
    </source>
</reference>
<protein>
    <submittedName>
        <fullName evidence="1">Uncharacterized protein</fullName>
    </submittedName>
</protein>
<organism evidence="1 2">
    <name type="scientific">Aspergillus taichungensis</name>
    <dbReference type="NCBI Taxonomy" id="482145"/>
    <lineage>
        <taxon>Eukaryota</taxon>
        <taxon>Fungi</taxon>
        <taxon>Dikarya</taxon>
        <taxon>Ascomycota</taxon>
        <taxon>Pezizomycotina</taxon>
        <taxon>Eurotiomycetes</taxon>
        <taxon>Eurotiomycetidae</taxon>
        <taxon>Eurotiales</taxon>
        <taxon>Aspergillaceae</taxon>
        <taxon>Aspergillus</taxon>
        <taxon>Aspergillus subgen. Circumdati</taxon>
    </lineage>
</organism>
<evidence type="ECO:0000313" key="1">
    <source>
        <dbReference type="EMBL" id="PLN81142.1"/>
    </source>
</evidence>
<accession>A0A2J5HUV4</accession>